<organism evidence="1 2">
    <name type="scientific">Fluviispira multicolorata</name>
    <dbReference type="NCBI Taxonomy" id="2654512"/>
    <lineage>
        <taxon>Bacteria</taxon>
        <taxon>Pseudomonadati</taxon>
        <taxon>Bdellovibrionota</taxon>
        <taxon>Oligoflexia</taxon>
        <taxon>Silvanigrellales</taxon>
        <taxon>Silvanigrellaceae</taxon>
        <taxon>Fluviispira</taxon>
    </lineage>
</organism>
<proteinExistence type="predicted"/>
<keyword evidence="2" id="KW-1185">Reference proteome</keyword>
<protein>
    <submittedName>
        <fullName evidence="1">Uncharacterized protein</fullName>
    </submittedName>
</protein>
<dbReference type="AlphaFoldDB" id="A0A833JE57"/>
<gene>
    <name evidence="1" type="ORF">GCL57_06210</name>
</gene>
<dbReference type="RefSeq" id="WP_152212477.1">
    <property type="nucleotide sequence ID" value="NZ_WFLN01000005.1"/>
</dbReference>
<dbReference type="EMBL" id="WFLN01000005">
    <property type="protein sequence ID" value="KAB8032238.1"/>
    <property type="molecule type" value="Genomic_DNA"/>
</dbReference>
<reference evidence="1 2" key="1">
    <citation type="submission" date="2019-10" db="EMBL/GenBank/DDBJ databases">
        <title>New genus of Silvanigrellaceae.</title>
        <authorList>
            <person name="Pitt A."/>
            <person name="Hahn M.W."/>
        </authorList>
    </citation>
    <scope>NUCLEOTIDE SEQUENCE [LARGE SCALE GENOMIC DNA]</scope>
    <source>
        <strain evidence="1 2">33A1-SZDP</strain>
    </source>
</reference>
<sequence>MAFIILPPTVMISENPETAAATLARAKAYQEQLLQQLGIAKNQQQTSIVKGAYRGTRIFLWNKSYNAYLATYFSFPNGKKQNDEYLETASLIRHSDCVQMGSVWKIINKSFIPISMENSTEDLLKISNRTFIDKSPLRVDTFFNFRSEYRLQNILETFVGEKLAANGIQNLTNLSRIVCKEIDVKELKSDKQLEYPARAHRDIIINFSANLLQEKETWPKVNYKAQLNSGVFAEKHEDLFSDKIENYINPQKIADDILTKVVPLLHDIRAEEFKIIRRYRGWVYLNRGRAFGLQVGMRLVGPNHSTFHIIRYLPEVNGEIDSCIAFIRYEDKEKPVLVGDILKIDPTLFPKAKISDTNLNK</sequence>
<evidence type="ECO:0000313" key="1">
    <source>
        <dbReference type="EMBL" id="KAB8032238.1"/>
    </source>
</evidence>
<name>A0A833JE57_9BACT</name>
<evidence type="ECO:0000313" key="2">
    <source>
        <dbReference type="Proteomes" id="UP000442694"/>
    </source>
</evidence>
<dbReference type="Proteomes" id="UP000442694">
    <property type="component" value="Unassembled WGS sequence"/>
</dbReference>
<accession>A0A833JE57</accession>
<comment type="caution">
    <text evidence="1">The sequence shown here is derived from an EMBL/GenBank/DDBJ whole genome shotgun (WGS) entry which is preliminary data.</text>
</comment>